<accession>A0A8B6FHC0</accession>
<feature type="compositionally biased region" description="Basic and acidic residues" evidence="1">
    <location>
        <begin position="41"/>
        <end position="51"/>
    </location>
</feature>
<organism evidence="2 3">
    <name type="scientific">Mytilus galloprovincialis</name>
    <name type="common">Mediterranean mussel</name>
    <dbReference type="NCBI Taxonomy" id="29158"/>
    <lineage>
        <taxon>Eukaryota</taxon>
        <taxon>Metazoa</taxon>
        <taxon>Spiralia</taxon>
        <taxon>Lophotrochozoa</taxon>
        <taxon>Mollusca</taxon>
        <taxon>Bivalvia</taxon>
        <taxon>Autobranchia</taxon>
        <taxon>Pteriomorphia</taxon>
        <taxon>Mytilida</taxon>
        <taxon>Mytiloidea</taxon>
        <taxon>Mytilidae</taxon>
        <taxon>Mytilinae</taxon>
        <taxon>Mytilus</taxon>
    </lineage>
</organism>
<keyword evidence="3" id="KW-1185">Reference proteome</keyword>
<evidence type="ECO:0000256" key="1">
    <source>
        <dbReference type="SAM" id="MobiDB-lite"/>
    </source>
</evidence>
<dbReference type="Proteomes" id="UP000596742">
    <property type="component" value="Unassembled WGS sequence"/>
</dbReference>
<evidence type="ECO:0000313" key="3">
    <source>
        <dbReference type="Proteomes" id="UP000596742"/>
    </source>
</evidence>
<name>A0A8B6FHC0_MYTGA</name>
<feature type="region of interest" description="Disordered" evidence="1">
    <location>
        <begin position="36"/>
        <end position="56"/>
    </location>
</feature>
<protein>
    <submittedName>
        <fullName evidence="2">Uncharacterized protein</fullName>
    </submittedName>
</protein>
<reference evidence="2" key="1">
    <citation type="submission" date="2018-11" db="EMBL/GenBank/DDBJ databases">
        <authorList>
            <person name="Alioto T."/>
            <person name="Alioto T."/>
        </authorList>
    </citation>
    <scope>NUCLEOTIDE SEQUENCE</scope>
</reference>
<comment type="caution">
    <text evidence="2">The sequence shown here is derived from an EMBL/GenBank/DDBJ whole genome shotgun (WGS) entry which is preliminary data.</text>
</comment>
<evidence type="ECO:0000313" key="2">
    <source>
        <dbReference type="EMBL" id="VDI49233.1"/>
    </source>
</evidence>
<dbReference type="EMBL" id="UYJE01006805">
    <property type="protein sequence ID" value="VDI49233.1"/>
    <property type="molecule type" value="Genomic_DNA"/>
</dbReference>
<sequence>MESRVTKPVQPVQDYCALTMKKPKQYSPVQTLSIKQGGVKSKPEQYRDPCRTTHNNGLRVTNTVRALSESTLQITMT</sequence>
<dbReference type="AlphaFoldDB" id="A0A8B6FHC0"/>
<gene>
    <name evidence="2" type="ORF">MGAL_10B090174</name>
</gene>
<proteinExistence type="predicted"/>